<dbReference type="KEGG" id="lpan:LPMP_241680"/>
<dbReference type="Proteomes" id="UP000063063">
    <property type="component" value="Chromosome 24"/>
</dbReference>
<dbReference type="InterPro" id="IPR016135">
    <property type="entry name" value="UBQ-conjugating_enzyme/RWD"/>
</dbReference>
<dbReference type="InterPro" id="IPR000608">
    <property type="entry name" value="UBC"/>
</dbReference>
<dbReference type="Gene3D" id="3.10.110.10">
    <property type="entry name" value="Ubiquitin Conjugating Enzyme"/>
    <property type="match status" value="1"/>
</dbReference>
<dbReference type="VEuPathDB" id="TriTrypDB:LPMP_241680"/>
<evidence type="ECO:0000313" key="2">
    <source>
        <dbReference type="EMBL" id="AIN98800.1"/>
    </source>
</evidence>
<protein>
    <submittedName>
        <fullName evidence="2">Ubiquitin-conjugating enzyme e2, putative</fullName>
    </submittedName>
</protein>
<gene>
    <name evidence="2" type="ORF">LPMP_241680</name>
</gene>
<dbReference type="RefSeq" id="XP_010699507.1">
    <property type="nucleotide sequence ID" value="XM_010701205.1"/>
</dbReference>
<accession>A0A088RSD2</accession>
<feature type="domain" description="UBC core" evidence="1">
    <location>
        <begin position="1"/>
        <end position="191"/>
    </location>
</feature>
<keyword evidence="3" id="KW-1185">Reference proteome</keyword>
<dbReference type="PROSITE" id="PS50127">
    <property type="entry name" value="UBC_2"/>
    <property type="match status" value="1"/>
</dbReference>
<dbReference type="Pfam" id="PF00179">
    <property type="entry name" value="UQ_con"/>
    <property type="match status" value="1"/>
</dbReference>
<evidence type="ECO:0000259" key="1">
    <source>
        <dbReference type="PROSITE" id="PS50127"/>
    </source>
</evidence>
<dbReference type="CDD" id="cd23794">
    <property type="entry name" value="UBCc_UBE2F_UBE2M"/>
    <property type="match status" value="1"/>
</dbReference>
<dbReference type="AlphaFoldDB" id="A0A088RSD2"/>
<sequence>MSLARLTRERKQLLEAQQFSGTAPSTSANTTAASVSSFNAAQGRIRADMQKLDGVMSEVKMDSMDWYVVHVSYTPVRGIWQGGTFNFRLIFSTDFPYSGPKVRYTGPRRIFHPNIEGDDGKKDWGVCLGMQTEWRPTCTIKDMVVAIEMLFALPNYDDPLPGVAKTAAQVLKDEPSRFELIARRWMGGDYIV</sequence>
<dbReference type="GO" id="GO:0016874">
    <property type="term" value="F:ligase activity"/>
    <property type="evidence" value="ECO:0007669"/>
    <property type="project" value="UniProtKB-KW"/>
</dbReference>
<dbReference type="GeneID" id="22575577"/>
<dbReference type="eggNOG" id="KOG0420">
    <property type="taxonomic scope" value="Eukaryota"/>
</dbReference>
<dbReference type="PANTHER" id="PTHR24067">
    <property type="entry name" value="UBIQUITIN-CONJUGATING ENZYME E2"/>
    <property type="match status" value="1"/>
</dbReference>
<proteinExistence type="predicted"/>
<dbReference type="OrthoDB" id="10249039at2759"/>
<evidence type="ECO:0000313" key="3">
    <source>
        <dbReference type="Proteomes" id="UP000063063"/>
    </source>
</evidence>
<dbReference type="SUPFAM" id="SSF54495">
    <property type="entry name" value="UBC-like"/>
    <property type="match status" value="1"/>
</dbReference>
<name>A0A088RSD2_LEIPA</name>
<dbReference type="FunFam" id="3.10.110.10:FF:000123">
    <property type="entry name" value="Ubiquitin-conjugating enzyme e2, putative"/>
    <property type="match status" value="1"/>
</dbReference>
<dbReference type="InterPro" id="IPR050113">
    <property type="entry name" value="Ub_conjugating_enzyme"/>
</dbReference>
<organism evidence="2 3">
    <name type="scientific">Leishmania panamensis</name>
    <dbReference type="NCBI Taxonomy" id="5679"/>
    <lineage>
        <taxon>Eukaryota</taxon>
        <taxon>Discoba</taxon>
        <taxon>Euglenozoa</taxon>
        <taxon>Kinetoplastea</taxon>
        <taxon>Metakinetoplastina</taxon>
        <taxon>Trypanosomatida</taxon>
        <taxon>Trypanosomatidae</taxon>
        <taxon>Leishmaniinae</taxon>
        <taxon>Leishmania</taxon>
        <taxon>Leishmania guyanensis species complex</taxon>
    </lineage>
</organism>
<dbReference type="EMBL" id="CP009393">
    <property type="protein sequence ID" value="AIN98800.1"/>
    <property type="molecule type" value="Genomic_DNA"/>
</dbReference>
<reference evidence="2 3" key="1">
    <citation type="journal article" date="2015" name="Sci. Rep.">
        <title>The genome of Leishmania panamensis: insights into genomics of the L. (Viannia) subgenus.</title>
        <authorList>
            <person name="Llanes A."/>
            <person name="Restrepo C.M."/>
            <person name="Vecchio G.D."/>
            <person name="Anguizola F.J."/>
            <person name="Lleonart R."/>
        </authorList>
    </citation>
    <scope>NUCLEOTIDE SEQUENCE [LARGE SCALE GENOMIC DNA]</scope>
    <source>
        <strain evidence="2 3">MHOM/PA/94/PSC-1</strain>
    </source>
</reference>
<dbReference type="SMART" id="SM00212">
    <property type="entry name" value="UBCc"/>
    <property type="match status" value="1"/>
</dbReference>
<dbReference type="VEuPathDB" id="TriTrypDB:LPAL13_240024100"/>